<dbReference type="EMBL" id="DSZY01000014">
    <property type="protein sequence ID" value="HGU40291.1"/>
    <property type="molecule type" value="Genomic_DNA"/>
</dbReference>
<protein>
    <submittedName>
        <fullName evidence="1">Transposase</fullName>
    </submittedName>
</protein>
<gene>
    <name evidence="1" type="ORF">ENT77_03730</name>
</gene>
<evidence type="ECO:0000313" key="1">
    <source>
        <dbReference type="EMBL" id="HGU40291.1"/>
    </source>
</evidence>
<proteinExistence type="predicted"/>
<comment type="caution">
    <text evidence="1">The sequence shown here is derived from an EMBL/GenBank/DDBJ whole genome shotgun (WGS) entry which is preliminary data.</text>
</comment>
<reference evidence="1" key="1">
    <citation type="journal article" date="2020" name="mSystems">
        <title>Genome- and Community-Level Interaction Insights into Carbon Utilization and Element Cycling Functions of Hydrothermarchaeota in Hydrothermal Sediment.</title>
        <authorList>
            <person name="Zhou Z."/>
            <person name="Liu Y."/>
            <person name="Xu W."/>
            <person name="Pan J."/>
            <person name="Luo Z.H."/>
            <person name="Li M."/>
        </authorList>
    </citation>
    <scope>NUCLEOTIDE SEQUENCE [LARGE SCALE GENOMIC DNA]</scope>
    <source>
        <strain evidence="1">SpSt-609</strain>
    </source>
</reference>
<sequence>VINADVNGALNILKKVSPNFHKGIGVGALTSPVRLRLVS</sequence>
<organism evidence="1">
    <name type="scientific">Fervidobacterium thailandense</name>
    <dbReference type="NCBI Taxonomy" id="1008305"/>
    <lineage>
        <taxon>Bacteria</taxon>
        <taxon>Thermotogati</taxon>
        <taxon>Thermotogota</taxon>
        <taxon>Thermotogae</taxon>
        <taxon>Thermotogales</taxon>
        <taxon>Fervidobacteriaceae</taxon>
        <taxon>Fervidobacterium</taxon>
    </lineage>
</organism>
<accession>A0A7C4W9E2</accession>
<name>A0A7C4W9E2_9BACT</name>
<feature type="non-terminal residue" evidence="1">
    <location>
        <position position="1"/>
    </location>
</feature>
<dbReference type="AlphaFoldDB" id="A0A7C4W9E2"/>